<feature type="coiled-coil region" evidence="1">
    <location>
        <begin position="727"/>
        <end position="766"/>
    </location>
</feature>
<dbReference type="PANTHER" id="PTHR38812">
    <property type="entry name" value="MU-LIKE PROPHAGE FLUMU PROTEIN GP42"/>
    <property type="match status" value="1"/>
</dbReference>
<dbReference type="InterPro" id="IPR013491">
    <property type="entry name" value="Tape_meas_N"/>
</dbReference>
<dbReference type="PANTHER" id="PTHR38812:SF2">
    <property type="entry name" value="MU-LIKE PROPHAGE FLUMU PROTEIN GP42"/>
    <property type="match status" value="1"/>
</dbReference>
<feature type="coiled-coil region" evidence="1">
    <location>
        <begin position="1141"/>
        <end position="1204"/>
    </location>
</feature>
<dbReference type="PATRIC" id="fig|253.9.peg.4119"/>
<proteinExistence type="predicted"/>
<gene>
    <name evidence="3" type="ORF">AOB46_11450</name>
</gene>
<feature type="coiled-coil region" evidence="1">
    <location>
        <begin position="620"/>
        <end position="656"/>
    </location>
</feature>
<reference evidence="4" key="2">
    <citation type="submission" date="2015-09" db="EMBL/GenBank/DDBJ databases">
        <title>Draft genome sequence of a multidrug-resistant Chryseobacterium indologenes isolate from Malaysia.</title>
        <authorList>
            <person name="Yu C.Y."/>
            <person name="Ang G.Y."/>
            <person name="Chan K.-G."/>
        </authorList>
    </citation>
    <scope>NUCLEOTIDE SEQUENCE [LARGE SCALE GENOMIC DNA]</scope>
    <source>
        <strain evidence="4">CI_885</strain>
    </source>
</reference>
<dbReference type="OrthoDB" id="1219342at2"/>
<evidence type="ECO:0000259" key="2">
    <source>
        <dbReference type="Pfam" id="PF20155"/>
    </source>
</evidence>
<keyword evidence="1" id="KW-0175">Coiled coil</keyword>
<evidence type="ECO:0000313" key="4">
    <source>
        <dbReference type="Proteomes" id="UP000037953"/>
    </source>
</evidence>
<dbReference type="Pfam" id="PF20155">
    <property type="entry name" value="TMP_3"/>
    <property type="match status" value="1"/>
</dbReference>
<dbReference type="Proteomes" id="UP000037953">
    <property type="component" value="Unassembled WGS sequence"/>
</dbReference>
<evidence type="ECO:0000256" key="1">
    <source>
        <dbReference type="SAM" id="Coils"/>
    </source>
</evidence>
<dbReference type="RefSeq" id="WP_062699390.1">
    <property type="nucleotide sequence ID" value="NZ_LJOD01000006.1"/>
</dbReference>
<dbReference type="NCBIfam" id="TIGR02675">
    <property type="entry name" value="tape_meas_nterm"/>
    <property type="match status" value="1"/>
</dbReference>
<accession>A0A0N0ZWZ7</accession>
<protein>
    <recommendedName>
        <fullName evidence="2">Tape measure protein N-terminal domain-containing protein</fullName>
    </recommendedName>
</protein>
<dbReference type="InterPro" id="IPR053058">
    <property type="entry name" value="Mulikevirus_tape_measure"/>
</dbReference>
<name>A0A0N0ZWZ7_CHRID</name>
<comment type="caution">
    <text evidence="3">The sequence shown here is derived from an EMBL/GenBank/DDBJ whole genome shotgun (WGS) entry which is preliminary data.</text>
</comment>
<sequence>MNTNNGALYFGAGINLQQWRRDVDSMRRDILGLSQTTVQETRVMNSAFKDAFTGLAGYFSVTAIKGFITELINIRGEFQKTEIAFTTMLGSGVKAAELMSQMVNLAAKTPFGLQEVSAGAKQLLAFQIPANQVVDILTRMGNIAAGLGVPLSRINLVYGQVKAKGKLMGDDLRQFTEAGIPMIAELAAKFGKTEAEITKMVSAGKIGFKDVQDVLFSLTNEGGMFYNLMEKQSASLSGKIANLGDTWDQMLNKIGESNEGILNSAIEGVTKLVENYEEVIKVLQILIVTYGTYRAALIVTNSLQAGAVAPAVIQGFRNLIILIRGATVAQAALNTATIANPYILLATAIAGLIAVVITYRKEIDNLLHDYSALAQQIKYNENVQEKYSSTFSKGIVDNREKIVSLIAVINNENSKLEDRKRAYENLIKIDDAFRGALDEQYRATYRLGGAFDYVIAKMQHFALVQAEMAVKSEYLKQNAEDEFNLSIAKVKYAEAERAAKKYGEMLKQGKITIKQYSEYMKPYEDVAANLIKSQKAVNASRKDVDYVNKAEKEKLNTLSKQAVILSAQLRGGKMQGKLITDQQRTVLTRQLADVKKEMQLRLGQVLEDVAKIDTKKAGWAQIIKDQIAELESQLDSAQTEAEYRRIQAKIKKLNEKLNPRKTKTDNKQLAEFLPLGSPEQLQQQISLLDKAMALVENGMVKLRRLDKYGNDKDKNGNPFLTGEIISIEEAGKRREALDEKLKSIQYKNFQEKIDEAERQWNNYYRMSEYYGKEVADAQYKQLFQGSQSYLQYLEKQEQALTDLAAKGIISPQQKVDLAFIGEKIRNLTGEETPFENWKRDIDNALKSLPSFVDQIDKLNDVEDIMFKNEGGNSAFFLQVKKYIQEQKRNILQQQQDTYNEFLKEQETFEQKQTEISEKYNDIRARIGLESISEQERLRRLDAAGKEEAKEYSEAFLKSFQKTNLWKKAFGNIDALTREEVAKLITPLKAKMQELISIGAPSEEIDNYRKKIEELEKLSKNKGPIGNLINAFDKLFEKIKKGTATNADFNNFMEAWREFASYMEYVVSMVGEIMDAFGQGDAAQSMKEFVKNLTTAIDGLITAIASYFKGDIAGMFAGILQMVVGIVKLLSTAGDGRKEKNIRSWKIAVDELKASYEDLQRVIEKTAGEASLKMQTQLIANLQEQQKLLIQMRNAEEQKKKTDREKVSSYNQQISDINNQISEIVDNFKNKITTTEFKGLSEKIADALTSAFSQGEDAAKSFDKVVDDVMRNAVQNALQVKILEPAVKNMVDQLYSSMGFGNSDTTGLTDQIKSVETQITAINSQILQASSSTKPLLEAQKASLLQTIEMLKHQIAQSNVNGNFDGLTEKEREELKAMGTKAMQDYMAAMEEYKDLFNQSAQSAQGLKGDIKGITEKTAGALEGQVNAMRIMQAEALKHQKNGFEVMRSQLLVQVQIEQNTRPLRDIYKEIKELNSKIKYGAAGII</sequence>
<evidence type="ECO:0000313" key="3">
    <source>
        <dbReference type="EMBL" id="KPE51267.1"/>
    </source>
</evidence>
<dbReference type="EMBL" id="LJOD01000006">
    <property type="protein sequence ID" value="KPE51267.1"/>
    <property type="molecule type" value="Genomic_DNA"/>
</dbReference>
<reference evidence="3 4" key="1">
    <citation type="journal article" date="2015" name="Genom Data">
        <title>Draft genome sequence of a multidrug-resistant Chryseobacterium indologenes isolate from Malaysia.</title>
        <authorList>
            <person name="Yu C.Y."/>
            <person name="Ang G.Y."/>
            <person name="Cheng H.J."/>
            <person name="Cheong Y.M."/>
            <person name="Yin W.F."/>
            <person name="Chan K.G."/>
        </authorList>
    </citation>
    <scope>NUCLEOTIDE SEQUENCE [LARGE SCALE GENOMIC DNA]</scope>
    <source>
        <strain evidence="3 4">CI_885</strain>
    </source>
</reference>
<organism evidence="3 4">
    <name type="scientific">Chryseobacterium indologenes</name>
    <name type="common">Flavobacterium indologenes</name>
    <dbReference type="NCBI Taxonomy" id="253"/>
    <lineage>
        <taxon>Bacteria</taxon>
        <taxon>Pseudomonadati</taxon>
        <taxon>Bacteroidota</taxon>
        <taxon>Flavobacteriia</taxon>
        <taxon>Flavobacteriales</taxon>
        <taxon>Weeksellaceae</taxon>
        <taxon>Chryseobacterium group</taxon>
        <taxon>Chryseobacterium</taxon>
    </lineage>
</organism>
<feature type="domain" description="Tape measure protein N-terminal" evidence="2">
    <location>
        <begin position="70"/>
        <end position="255"/>
    </location>
</feature>